<feature type="chain" id="PRO_5017963689" description="DUF4097 domain-containing protein" evidence="1">
    <location>
        <begin position="25"/>
        <end position="282"/>
    </location>
</feature>
<keyword evidence="4" id="KW-1185">Reference proteome</keyword>
<dbReference type="OrthoDB" id="787698at2"/>
<evidence type="ECO:0000259" key="2">
    <source>
        <dbReference type="Pfam" id="PF13349"/>
    </source>
</evidence>
<dbReference type="EMBL" id="RQJO01000009">
    <property type="protein sequence ID" value="RRB02454.1"/>
    <property type="molecule type" value="Genomic_DNA"/>
</dbReference>
<evidence type="ECO:0000313" key="3">
    <source>
        <dbReference type="EMBL" id="RRB02454.1"/>
    </source>
</evidence>
<dbReference type="AlphaFoldDB" id="A0A3P1BPL9"/>
<comment type="caution">
    <text evidence="3">The sequence shown here is derived from an EMBL/GenBank/DDBJ whole genome shotgun (WGS) entry which is preliminary data.</text>
</comment>
<dbReference type="RefSeq" id="WP_124876618.1">
    <property type="nucleotide sequence ID" value="NZ_RQJO01000009.1"/>
</dbReference>
<dbReference type="Pfam" id="PF13349">
    <property type="entry name" value="DUF4097"/>
    <property type="match status" value="1"/>
</dbReference>
<feature type="domain" description="DUF4097" evidence="2">
    <location>
        <begin position="141"/>
        <end position="252"/>
    </location>
</feature>
<protein>
    <recommendedName>
        <fullName evidence="2">DUF4097 domain-containing protein</fullName>
    </recommendedName>
</protein>
<feature type="signal peptide" evidence="1">
    <location>
        <begin position="1"/>
        <end position="24"/>
    </location>
</feature>
<proteinExistence type="predicted"/>
<reference evidence="3 4" key="1">
    <citation type="submission" date="2018-11" db="EMBL/GenBank/DDBJ databases">
        <authorList>
            <person name="Zhou Z."/>
            <person name="Wang G."/>
        </authorList>
    </citation>
    <scope>NUCLEOTIDE SEQUENCE [LARGE SCALE GENOMIC DNA]</scope>
    <source>
        <strain evidence="3 4">KCTC52004</strain>
    </source>
</reference>
<name>A0A3P1BPL9_9BACT</name>
<sequence length="282" mass="30649">MKKNHIATALLMFVSLAGAPRLIAQTDQVKEQLTVPLSDPNKPGKLHVGLINGSIHVVGYAGKEVVIDAVAELNTNSNKRKEPKPDELANGMKRISTRGDFDISAEEKNNNIHVSSNSIRRTVNLTIKVPQQFSLKVSTVNHGEISIENVTGEFEVNNVNGPIQLTNIAGSAVANTVNGLLKANFKSVNSDAPMAFSTLNGNVDVTFPATAKFNVKLKSDRGEIYSDFDVDVDKTQPKATRSSQEGMYKVSIDDWVQGKVNGGGREVMMKNMNGNIYIRKAK</sequence>
<dbReference type="InterPro" id="IPR025164">
    <property type="entry name" value="Toastrack_DUF4097"/>
</dbReference>
<keyword evidence="1" id="KW-0732">Signal</keyword>
<accession>A0A3P1BPL9</accession>
<evidence type="ECO:0000256" key="1">
    <source>
        <dbReference type="SAM" id="SignalP"/>
    </source>
</evidence>
<gene>
    <name evidence="3" type="ORF">EHT25_18525</name>
</gene>
<dbReference type="Proteomes" id="UP000271925">
    <property type="component" value="Unassembled WGS sequence"/>
</dbReference>
<evidence type="ECO:0000313" key="4">
    <source>
        <dbReference type="Proteomes" id="UP000271925"/>
    </source>
</evidence>
<organism evidence="3 4">
    <name type="scientific">Larkinella rosea</name>
    <dbReference type="NCBI Taxonomy" id="2025312"/>
    <lineage>
        <taxon>Bacteria</taxon>
        <taxon>Pseudomonadati</taxon>
        <taxon>Bacteroidota</taxon>
        <taxon>Cytophagia</taxon>
        <taxon>Cytophagales</taxon>
        <taxon>Spirosomataceae</taxon>
        <taxon>Larkinella</taxon>
    </lineage>
</organism>